<dbReference type="Pfam" id="PF00501">
    <property type="entry name" value="AMP-binding"/>
    <property type="match status" value="1"/>
</dbReference>
<dbReference type="InterPro" id="IPR005914">
    <property type="entry name" value="Acac_CoA_synth"/>
</dbReference>
<sequence length="671" mass="74715">MTKGIADGSLLWQPTAEWMEEQNLTKYQRWVEERLGLTFADHQELWRWSVDQQEDFWGSVWEYCGVKASKPYQQVLAKSEMPGAKWFIGAELNYAEHVFLNRPDDKAALYVRSERSAKQEVSWKELREKTAAVAHALKEMGVRPGDRVVAYLPNIPEAVVAFLACASIGAIWSICSPDFGTASVVDRFQQIEPTVLIAVDGCQFNGKVHDKRSVIEELKKQLPTLKKTVVIPFIEEALQASGDVRLAEGQGSTASDDVLWADAVAGTHELTFEQVAFDHPLWILYSSGTTGLPKPIVHGHGGILIEHLETLLIEQTTTEDDVFFWYTTTGWMMWNLLMSGLLAGSAIVLYDGSPSYPSMAVLWDVIEDLGVTFFGTSAGYLNACAKFGVKPNQIADLSRLKSIGSTAAPLTAEGFAWVYEHVNRNVWLGSLSGGTDVCAAFVGGSPTLAVRAGLLQSRALGARVEAFDEEGRSVVGEVGELVVTAPMPSMPLYFWNDEGNLRYQESYFDMYPGVWRHGDWIQIHEDGSCVIFGRSDSTINRAGVRMGTSDLYRIAEAREEILESLVIDLEYIGRDSFLPMFVVMQPGHVLDDELKEAIQNDIRTKLSPRFVPDEVYEVKQIPKTLNGKKLEVPVRKILLGMPLEKSVNPDSMANPESLAFFVELAERLNRD</sequence>
<dbReference type="GO" id="GO:0030729">
    <property type="term" value="F:acetoacetate-CoA ligase activity"/>
    <property type="evidence" value="ECO:0007669"/>
    <property type="project" value="UniProtKB-EC"/>
</dbReference>
<evidence type="ECO:0000256" key="3">
    <source>
        <dbReference type="ARBA" id="ARBA00022741"/>
    </source>
</evidence>
<dbReference type="EMBL" id="JAPMLT010000002">
    <property type="protein sequence ID" value="MCX7569420.1"/>
    <property type="molecule type" value="Genomic_DNA"/>
</dbReference>
<dbReference type="Pfam" id="PF16177">
    <property type="entry name" value="ACAS_N"/>
    <property type="match status" value="1"/>
</dbReference>
<dbReference type="InterPro" id="IPR000873">
    <property type="entry name" value="AMP-dep_synth/lig_dom"/>
</dbReference>
<evidence type="ECO:0000256" key="2">
    <source>
        <dbReference type="ARBA" id="ARBA00022598"/>
    </source>
</evidence>
<dbReference type="EC" id="6.2.1.16" evidence="8"/>
<gene>
    <name evidence="8" type="ORF">OS242_05560</name>
</gene>
<dbReference type="SUPFAM" id="SSF56801">
    <property type="entry name" value="Acetyl-CoA synthetase-like"/>
    <property type="match status" value="1"/>
</dbReference>
<feature type="domain" description="Acetyl-coenzyme A synthetase N-terminal" evidence="7">
    <location>
        <begin position="43"/>
        <end position="97"/>
    </location>
</feature>
<dbReference type="RefSeq" id="WP_267150663.1">
    <property type="nucleotide sequence ID" value="NZ_JAPMLT010000002.1"/>
</dbReference>
<dbReference type="InterPro" id="IPR020845">
    <property type="entry name" value="AMP-binding_CS"/>
</dbReference>
<comment type="caution">
    <text evidence="8">The sequence shown here is derived from an EMBL/GenBank/DDBJ whole genome shotgun (WGS) entry which is preliminary data.</text>
</comment>
<evidence type="ECO:0000259" key="6">
    <source>
        <dbReference type="Pfam" id="PF13193"/>
    </source>
</evidence>
<accession>A0ABT3WXL6</accession>
<dbReference type="Proteomes" id="UP001208017">
    <property type="component" value="Unassembled WGS sequence"/>
</dbReference>
<organism evidence="8 9">
    <name type="scientific">Tumebacillus lacus</name>
    <dbReference type="NCBI Taxonomy" id="2995335"/>
    <lineage>
        <taxon>Bacteria</taxon>
        <taxon>Bacillati</taxon>
        <taxon>Bacillota</taxon>
        <taxon>Bacilli</taxon>
        <taxon>Bacillales</taxon>
        <taxon>Alicyclobacillaceae</taxon>
        <taxon>Tumebacillus</taxon>
    </lineage>
</organism>
<proteinExistence type="inferred from homology"/>
<dbReference type="InterPro" id="IPR045851">
    <property type="entry name" value="AMP-bd_C_sf"/>
</dbReference>
<dbReference type="InterPro" id="IPR025110">
    <property type="entry name" value="AMP-bd_C"/>
</dbReference>
<name>A0ABT3WXL6_9BACL</name>
<feature type="domain" description="AMP-binding enzyme C-terminal" evidence="6">
    <location>
        <begin position="577"/>
        <end position="628"/>
    </location>
</feature>
<dbReference type="Gene3D" id="3.30.300.30">
    <property type="match status" value="1"/>
</dbReference>
<evidence type="ECO:0000256" key="4">
    <source>
        <dbReference type="ARBA" id="ARBA00022840"/>
    </source>
</evidence>
<dbReference type="PANTHER" id="PTHR42921">
    <property type="entry name" value="ACETOACETYL-COA SYNTHETASE"/>
    <property type="match status" value="1"/>
</dbReference>
<dbReference type="InterPro" id="IPR032387">
    <property type="entry name" value="ACAS_N"/>
</dbReference>
<feature type="domain" description="AMP-dependent synthetase/ligase" evidence="5">
    <location>
        <begin position="102"/>
        <end position="486"/>
    </location>
</feature>
<comment type="similarity">
    <text evidence="1">Belongs to the ATP-dependent AMP-binding enzyme family.</text>
</comment>
<evidence type="ECO:0000313" key="9">
    <source>
        <dbReference type="Proteomes" id="UP001208017"/>
    </source>
</evidence>
<protein>
    <submittedName>
        <fullName evidence="8">Acetoacetate--CoA ligase</fullName>
        <ecNumber evidence="8">6.2.1.16</ecNumber>
    </submittedName>
</protein>
<evidence type="ECO:0000256" key="1">
    <source>
        <dbReference type="ARBA" id="ARBA00006432"/>
    </source>
</evidence>
<evidence type="ECO:0000313" key="8">
    <source>
        <dbReference type="EMBL" id="MCX7569420.1"/>
    </source>
</evidence>
<keyword evidence="9" id="KW-1185">Reference proteome</keyword>
<evidence type="ECO:0000259" key="5">
    <source>
        <dbReference type="Pfam" id="PF00501"/>
    </source>
</evidence>
<keyword evidence="3" id="KW-0547">Nucleotide-binding</keyword>
<dbReference type="NCBIfam" id="NF002937">
    <property type="entry name" value="PRK03584.1"/>
    <property type="match status" value="1"/>
</dbReference>
<dbReference type="Gene3D" id="3.40.50.12780">
    <property type="entry name" value="N-terminal domain of ligase-like"/>
    <property type="match status" value="1"/>
</dbReference>
<keyword evidence="2 8" id="KW-0436">Ligase</keyword>
<reference evidence="8 9" key="1">
    <citation type="submission" date="2022-11" db="EMBL/GenBank/DDBJ databases">
        <title>Study of microbial diversity in lake waters.</title>
        <authorList>
            <person name="Zhang J."/>
        </authorList>
    </citation>
    <scope>NUCLEOTIDE SEQUENCE [LARGE SCALE GENOMIC DNA]</scope>
    <source>
        <strain evidence="8 9">DT12</strain>
    </source>
</reference>
<dbReference type="InterPro" id="IPR042099">
    <property type="entry name" value="ANL_N_sf"/>
</dbReference>
<dbReference type="Pfam" id="PF13193">
    <property type="entry name" value="AMP-binding_C"/>
    <property type="match status" value="1"/>
</dbReference>
<dbReference type="PROSITE" id="PS00455">
    <property type="entry name" value="AMP_BINDING"/>
    <property type="match status" value="1"/>
</dbReference>
<dbReference type="PANTHER" id="PTHR42921:SF1">
    <property type="entry name" value="ACETOACETYL-COA SYNTHETASE"/>
    <property type="match status" value="1"/>
</dbReference>
<keyword evidence="4" id="KW-0067">ATP-binding</keyword>
<evidence type="ECO:0000259" key="7">
    <source>
        <dbReference type="Pfam" id="PF16177"/>
    </source>
</evidence>
<dbReference type="NCBIfam" id="TIGR01217">
    <property type="entry name" value="ac_ac_CoA_syn"/>
    <property type="match status" value="1"/>
</dbReference>